<proteinExistence type="predicted"/>
<evidence type="ECO:0000313" key="5">
    <source>
        <dbReference type="EMBL" id="TYC61274.1"/>
    </source>
</evidence>
<dbReference type="SUPFAM" id="SSF109604">
    <property type="entry name" value="HD-domain/PDEase-like"/>
    <property type="match status" value="1"/>
</dbReference>
<sequence>MAIAIVDDTPINLTLIQALVRKLTPAGTEIVCFTSPLEGLQWCSDHEPDLVIVDYMMPDLNGIEFISAVRKLHSADVVPILMVTAAHEKEVRYQCLTAGANDFLTKPIDRHEFDPRVRTMLSLRESHKRLRNWNDDLQEAVVRKTAEIVARERETVTRLARAAEFRDPETGGHILRMAHYSLLIAEHLGLEREFCDRLLTAAPMHDIGKVGTPDNILLKPGRLTDEEMEVMRQHASIGHDILNGSSSPMIQMAAEIALTHHEKFDGSGYPNGLVGEAIPLAGRIVAVADVFDALTSARPYKPAWDLERSVNLLKEGRGSHFDPVCVDAFLARWEEALVIRERFQDEE</sequence>
<protein>
    <submittedName>
        <fullName evidence="5">Response regulator</fullName>
    </submittedName>
</protein>
<name>A0A6C2D5Y7_9RHOO</name>
<keyword evidence="6" id="KW-1185">Reference proteome</keyword>
<dbReference type="InterPro" id="IPR052020">
    <property type="entry name" value="Cyclic_di-GMP/3'3'-cGAMP_PDE"/>
</dbReference>
<dbReference type="PROSITE" id="PS51832">
    <property type="entry name" value="HD_GYP"/>
    <property type="match status" value="1"/>
</dbReference>
<dbReference type="PANTHER" id="PTHR45228:SF1">
    <property type="entry name" value="CYCLIC DI-GMP PHOSPHODIESTERASE TM_0186"/>
    <property type="match status" value="1"/>
</dbReference>
<dbReference type="CDD" id="cd17551">
    <property type="entry name" value="REC_RpfG-like"/>
    <property type="match status" value="1"/>
</dbReference>
<comment type="caution">
    <text evidence="5">The sequence shown here is derived from an EMBL/GenBank/DDBJ whole genome shotgun (WGS) entry which is preliminary data.</text>
</comment>
<feature type="domain" description="HD-GYP" evidence="4">
    <location>
        <begin position="148"/>
        <end position="345"/>
    </location>
</feature>
<dbReference type="SMART" id="SM00448">
    <property type="entry name" value="REC"/>
    <property type="match status" value="1"/>
</dbReference>
<keyword evidence="2" id="KW-0597">Phosphoprotein</keyword>
<dbReference type="EMBL" id="SDKK01000003">
    <property type="protein sequence ID" value="TYC61274.1"/>
    <property type="molecule type" value="Genomic_DNA"/>
</dbReference>
<evidence type="ECO:0000259" key="4">
    <source>
        <dbReference type="PROSITE" id="PS51832"/>
    </source>
</evidence>
<evidence type="ECO:0000259" key="3">
    <source>
        <dbReference type="PROSITE" id="PS50110"/>
    </source>
</evidence>
<dbReference type="Gene3D" id="1.10.3210.10">
    <property type="entry name" value="Hypothetical protein af1432"/>
    <property type="match status" value="1"/>
</dbReference>
<dbReference type="FunFam" id="1.10.3210.10:FF:000018">
    <property type="entry name" value="Two-component system response regulator"/>
    <property type="match status" value="1"/>
</dbReference>
<dbReference type="SUPFAM" id="SSF52172">
    <property type="entry name" value="CheY-like"/>
    <property type="match status" value="1"/>
</dbReference>
<organism evidence="5 6">
    <name type="scientific">Zoogloea oleivorans</name>
    <dbReference type="NCBI Taxonomy" id="1552750"/>
    <lineage>
        <taxon>Bacteria</taxon>
        <taxon>Pseudomonadati</taxon>
        <taxon>Pseudomonadota</taxon>
        <taxon>Betaproteobacteria</taxon>
        <taxon>Rhodocyclales</taxon>
        <taxon>Zoogloeaceae</taxon>
        <taxon>Zoogloea</taxon>
    </lineage>
</organism>
<dbReference type="GO" id="GO:0004112">
    <property type="term" value="F:cyclic-nucleotide phosphodiesterase activity"/>
    <property type="evidence" value="ECO:0007669"/>
    <property type="project" value="UniProtKB-ARBA"/>
</dbReference>
<dbReference type="PANTHER" id="PTHR45228">
    <property type="entry name" value="CYCLIC DI-GMP PHOSPHODIESTERASE TM_0186-RELATED"/>
    <property type="match status" value="1"/>
</dbReference>
<evidence type="ECO:0000256" key="2">
    <source>
        <dbReference type="PROSITE-ProRule" id="PRU00169"/>
    </source>
</evidence>
<dbReference type="InterPro" id="IPR003607">
    <property type="entry name" value="HD/PDEase_dom"/>
</dbReference>
<dbReference type="InterPro" id="IPR011006">
    <property type="entry name" value="CheY-like_superfamily"/>
</dbReference>
<gene>
    <name evidence="5" type="ORF">ETQ85_04255</name>
</gene>
<dbReference type="PROSITE" id="PS50110">
    <property type="entry name" value="RESPONSE_REGULATORY"/>
    <property type="match status" value="1"/>
</dbReference>
<keyword evidence="1" id="KW-0378">Hydrolase</keyword>
<dbReference type="Pfam" id="PF00072">
    <property type="entry name" value="Response_reg"/>
    <property type="match status" value="1"/>
</dbReference>
<dbReference type="RefSeq" id="WP_148577809.1">
    <property type="nucleotide sequence ID" value="NZ_JAVEUW010000041.1"/>
</dbReference>
<reference evidence="5 6" key="1">
    <citation type="submission" date="2019-01" db="EMBL/GenBank/DDBJ databases">
        <title>Zoogloea oleivorans genome sequencing and assembly.</title>
        <authorList>
            <person name="Tancsics A."/>
            <person name="Farkas M."/>
            <person name="Kriszt B."/>
            <person name="Maroti G."/>
            <person name="Horvath B."/>
        </authorList>
    </citation>
    <scope>NUCLEOTIDE SEQUENCE [LARGE SCALE GENOMIC DNA]</scope>
    <source>
        <strain evidence="5 6">Buc</strain>
    </source>
</reference>
<feature type="modified residue" description="4-aspartylphosphate" evidence="2">
    <location>
        <position position="54"/>
    </location>
</feature>
<dbReference type="GO" id="GO:0000160">
    <property type="term" value="P:phosphorelay signal transduction system"/>
    <property type="evidence" value="ECO:0007669"/>
    <property type="project" value="InterPro"/>
</dbReference>
<evidence type="ECO:0000256" key="1">
    <source>
        <dbReference type="ARBA" id="ARBA00022801"/>
    </source>
</evidence>
<dbReference type="InterPro" id="IPR037522">
    <property type="entry name" value="HD_GYP_dom"/>
</dbReference>
<dbReference type="Pfam" id="PF13487">
    <property type="entry name" value="HD_5"/>
    <property type="match status" value="1"/>
</dbReference>
<dbReference type="GO" id="GO:0009214">
    <property type="term" value="P:cyclic nucleotide catabolic process"/>
    <property type="evidence" value="ECO:0007669"/>
    <property type="project" value="UniProtKB-ARBA"/>
</dbReference>
<dbReference type="SMART" id="SM00471">
    <property type="entry name" value="HDc"/>
    <property type="match status" value="1"/>
</dbReference>
<dbReference type="Gene3D" id="3.40.50.2300">
    <property type="match status" value="1"/>
</dbReference>
<dbReference type="CDD" id="cd00077">
    <property type="entry name" value="HDc"/>
    <property type="match status" value="1"/>
</dbReference>
<dbReference type="InterPro" id="IPR001789">
    <property type="entry name" value="Sig_transdc_resp-reg_receiver"/>
</dbReference>
<dbReference type="AlphaFoldDB" id="A0A6C2D5Y7"/>
<dbReference type="Proteomes" id="UP000389128">
    <property type="component" value="Unassembled WGS sequence"/>
</dbReference>
<accession>A0A6C2D5Y7</accession>
<feature type="domain" description="Response regulatory" evidence="3">
    <location>
        <begin position="2"/>
        <end position="121"/>
    </location>
</feature>
<dbReference type="OrthoDB" id="9763857at2"/>
<evidence type="ECO:0000313" key="6">
    <source>
        <dbReference type="Proteomes" id="UP000389128"/>
    </source>
</evidence>